<gene>
    <name evidence="1" type="ORF">SAMN02745781_00100</name>
</gene>
<organism evidence="1 2">
    <name type="scientific">Vibrio gazogenes DSM 21264 = NBRC 103151</name>
    <dbReference type="NCBI Taxonomy" id="1123492"/>
    <lineage>
        <taxon>Bacteria</taxon>
        <taxon>Pseudomonadati</taxon>
        <taxon>Pseudomonadota</taxon>
        <taxon>Gammaproteobacteria</taxon>
        <taxon>Vibrionales</taxon>
        <taxon>Vibrionaceae</taxon>
        <taxon>Vibrio</taxon>
    </lineage>
</organism>
<keyword evidence="2" id="KW-1185">Reference proteome</keyword>
<accession>A0A1M4SM28</accession>
<dbReference type="Proteomes" id="UP000184159">
    <property type="component" value="Unassembled WGS sequence"/>
</dbReference>
<evidence type="ECO:0000313" key="2">
    <source>
        <dbReference type="Proteomes" id="UP000184159"/>
    </source>
</evidence>
<sequence length="78" mass="9380">MNIDAYELYYNFNDINHYKMITHFYSSLYFGCQNEWMYFTVKITTVSFVRIVITAMAVENQPEPVPLFPESHSLFRDH</sequence>
<reference evidence="2" key="1">
    <citation type="submission" date="2016-11" db="EMBL/GenBank/DDBJ databases">
        <authorList>
            <person name="Varghese N."/>
            <person name="Submissions S."/>
        </authorList>
    </citation>
    <scope>NUCLEOTIDE SEQUENCE [LARGE SCALE GENOMIC DNA]</scope>
    <source>
        <strain evidence="2">DSM 21264</strain>
    </source>
</reference>
<name>A0A1M4SM28_VIBGA</name>
<proteinExistence type="predicted"/>
<evidence type="ECO:0000313" key="1">
    <source>
        <dbReference type="EMBL" id="SHE33208.1"/>
    </source>
</evidence>
<dbReference type="EMBL" id="FQUH01000001">
    <property type="protein sequence ID" value="SHE33208.1"/>
    <property type="molecule type" value="Genomic_DNA"/>
</dbReference>
<protein>
    <submittedName>
        <fullName evidence="1">Uncharacterized protein</fullName>
    </submittedName>
</protein>
<dbReference type="AlphaFoldDB" id="A0A1M4SM28"/>